<name>A0ABX0FK84_9BURK</name>
<dbReference type="EMBL" id="JAADJT010000004">
    <property type="protein sequence ID" value="NGZ84922.1"/>
    <property type="molecule type" value="Genomic_DNA"/>
</dbReference>
<accession>A0ABX0FK84</accession>
<reference evidence="2" key="2">
    <citation type="submission" date="2023-07" db="EMBL/GenBank/DDBJ databases">
        <title>Duganella aceri sp. nov., isolated from tree sap.</title>
        <authorList>
            <person name="Kim I.S."/>
        </authorList>
    </citation>
    <scope>NUCLEOTIDE SEQUENCE [LARGE SCALE GENOMIC DNA]</scope>
    <source>
        <strain evidence="2">SAP-35</strain>
    </source>
</reference>
<dbReference type="RefSeq" id="WP_166102704.1">
    <property type="nucleotide sequence ID" value="NZ_JAADJT010000004.1"/>
</dbReference>
<keyword evidence="2" id="KW-1185">Reference proteome</keyword>
<proteinExistence type="predicted"/>
<protein>
    <submittedName>
        <fullName evidence="1">Uncharacterized protein</fullName>
    </submittedName>
</protein>
<organism evidence="1 2">
    <name type="scientific">Duganella aceris</name>
    <dbReference type="NCBI Taxonomy" id="2703883"/>
    <lineage>
        <taxon>Bacteria</taxon>
        <taxon>Pseudomonadati</taxon>
        <taxon>Pseudomonadota</taxon>
        <taxon>Betaproteobacteria</taxon>
        <taxon>Burkholderiales</taxon>
        <taxon>Oxalobacteraceae</taxon>
        <taxon>Telluria group</taxon>
        <taxon>Duganella</taxon>
    </lineage>
</organism>
<sequence length="147" mass="16900">MLFGSIDSFAIESMTEPNLRAPSQVWGRMRIWCEGTEIGDYSDEHCGLFDAYAGFRELRGLLAWNWMSEFNGLSDKDLWDFLDGALFGYHGDVELHDSRTIDECRADWVRYGKFSFLTNWGEQFDKNGKSFIVCSPDGVVRESPRVC</sequence>
<gene>
    <name evidence="1" type="ORF">GW587_11735</name>
</gene>
<reference evidence="1 2" key="1">
    <citation type="submission" date="2020-01" db="EMBL/GenBank/DDBJ databases">
        <authorList>
            <person name="Lee S.D."/>
        </authorList>
    </citation>
    <scope>NUCLEOTIDE SEQUENCE [LARGE SCALE GENOMIC DNA]</scope>
    <source>
        <strain evidence="1 2">SAP-35</strain>
    </source>
</reference>
<comment type="caution">
    <text evidence="1">The sequence shown here is derived from an EMBL/GenBank/DDBJ whole genome shotgun (WGS) entry which is preliminary data.</text>
</comment>
<dbReference type="Proteomes" id="UP000666369">
    <property type="component" value="Unassembled WGS sequence"/>
</dbReference>
<evidence type="ECO:0000313" key="2">
    <source>
        <dbReference type="Proteomes" id="UP000666369"/>
    </source>
</evidence>
<evidence type="ECO:0000313" key="1">
    <source>
        <dbReference type="EMBL" id="NGZ84922.1"/>
    </source>
</evidence>